<dbReference type="VEuPathDB" id="FungiDB:A9K55_004246"/>
<dbReference type="CDD" id="cd05120">
    <property type="entry name" value="APH_ChoK_like"/>
    <property type="match status" value="1"/>
</dbReference>
<dbReference type="InterPro" id="IPR011009">
    <property type="entry name" value="Kinase-like_dom_sf"/>
</dbReference>
<dbReference type="Pfam" id="PF21858">
    <property type="entry name" value="DUF6914"/>
    <property type="match status" value="1"/>
</dbReference>
<keyword evidence="3" id="KW-0418">Kinase</keyword>
<dbReference type="InterPro" id="IPR054208">
    <property type="entry name" value="DUF6914"/>
</dbReference>
<evidence type="ECO:0000256" key="1">
    <source>
        <dbReference type="SAM" id="MobiDB-lite"/>
    </source>
</evidence>
<dbReference type="PANTHER" id="PTHR21310:SF55">
    <property type="entry name" value="AMINOGLYCOSIDE PHOSPHOTRANSFERASE DOMAIN-CONTAINING PROTEIN"/>
    <property type="match status" value="1"/>
</dbReference>
<evidence type="ECO:0000259" key="2">
    <source>
        <dbReference type="Pfam" id="PF01636"/>
    </source>
</evidence>
<accession>A0A2H4SM43</accession>
<evidence type="ECO:0000313" key="4">
    <source>
        <dbReference type="Proteomes" id="UP000323067"/>
    </source>
</evidence>
<dbReference type="Pfam" id="PF01636">
    <property type="entry name" value="APH"/>
    <property type="match status" value="1"/>
</dbReference>
<reference evidence="3 4" key="1">
    <citation type="journal article" date="2017" name="BMC Genomics">
        <title>Chromosome level assembly and secondary metabolite potential of the parasitic fungus Cordyceps militaris.</title>
        <authorList>
            <person name="Kramer G.J."/>
            <person name="Nodwell J.R."/>
        </authorList>
    </citation>
    <scope>NUCLEOTIDE SEQUENCE [LARGE SCALE GENOMIC DNA]</scope>
    <source>
        <strain evidence="3 4">ATCC 34164</strain>
    </source>
</reference>
<protein>
    <submittedName>
        <fullName evidence="3">Kinase subdomain-containing</fullName>
    </submittedName>
</protein>
<organism evidence="3 4">
    <name type="scientific">Cordyceps militaris</name>
    <name type="common">Caterpillar fungus</name>
    <name type="synonym">Clavaria militaris</name>
    <dbReference type="NCBI Taxonomy" id="73501"/>
    <lineage>
        <taxon>Eukaryota</taxon>
        <taxon>Fungi</taxon>
        <taxon>Dikarya</taxon>
        <taxon>Ascomycota</taxon>
        <taxon>Pezizomycotina</taxon>
        <taxon>Sordariomycetes</taxon>
        <taxon>Hypocreomycetidae</taxon>
        <taxon>Hypocreales</taxon>
        <taxon>Cordycipitaceae</taxon>
        <taxon>Cordyceps</taxon>
    </lineage>
</organism>
<dbReference type="OrthoDB" id="8300194at2759"/>
<dbReference type="PANTHER" id="PTHR21310">
    <property type="entry name" value="AMINOGLYCOSIDE PHOSPHOTRANSFERASE-RELATED-RELATED"/>
    <property type="match status" value="1"/>
</dbReference>
<dbReference type="GO" id="GO:0016301">
    <property type="term" value="F:kinase activity"/>
    <property type="evidence" value="ECO:0007669"/>
    <property type="project" value="UniProtKB-KW"/>
</dbReference>
<dbReference type="SUPFAM" id="SSF56112">
    <property type="entry name" value="Protein kinase-like (PK-like)"/>
    <property type="match status" value="1"/>
</dbReference>
<dbReference type="EMBL" id="CP023325">
    <property type="protein sequence ID" value="ATY64181.1"/>
    <property type="molecule type" value="Genomic_DNA"/>
</dbReference>
<dbReference type="InterPro" id="IPR002575">
    <property type="entry name" value="Aminoglycoside_PTrfase"/>
</dbReference>
<sequence length="548" mass="63026">MGATSSKPPGTKDLSVNNTAFQRLFTRLALHTIARFYKYEGVCVPISRKLILKGGEHVTLTEAATMVFVATHTNIPVPRVHCAFTRKSVTYIVMERVPGQTFAAAWPTLSGPESEALFLQLRHLLEHMRALAPPGSAIQSCVRGPLFDSRIHQRPTFGPFPCARDFHVWLREGLTADMDNPGHVSDEEWAEIMRMVAAQDQEWDEPPVFTHGDLSPFNIMVQNGKISAIIDWEFSGWLPRYWEYTSVWLGSKTRTAWQDIIPKFVDPCPDELEMDRVRQSFHWAFLVCPKNDPTGPSQLCRVELTPHPKGPDREKRWRFRRSAVTYNSDERLLAKVWLGKITDMETLLRCWEKTKVSKSGFFESEEWVWRAFVRISKGQGWVIRPRMPPWATVREAALEAVKSNKKQETIKKMKQEAEEKKKRRAKEKKLREKRARRAREKAREKRKRTADKKAREVRKGRAKKKRTRKATEVLAEELPEVLAEELPEVLVEELPEVMPDILTVLEEAQTAEVAEEAKKAEEAEEAKEAEEAEEAEEPSDKPVVEEAK</sequence>
<feature type="compositionally biased region" description="Basic residues" evidence="1">
    <location>
        <begin position="421"/>
        <end position="450"/>
    </location>
</feature>
<dbReference type="Gene3D" id="3.90.1200.10">
    <property type="match status" value="1"/>
</dbReference>
<dbReference type="Proteomes" id="UP000323067">
    <property type="component" value="Chromosome v"/>
</dbReference>
<evidence type="ECO:0000313" key="3">
    <source>
        <dbReference type="EMBL" id="ATY64181.1"/>
    </source>
</evidence>
<feature type="region of interest" description="Disordered" evidence="1">
    <location>
        <begin position="416"/>
        <end position="471"/>
    </location>
</feature>
<dbReference type="VEuPathDB" id="FungiDB:CCM_04424"/>
<name>A0A2H4SM43_CORMI</name>
<gene>
    <name evidence="3" type="ORF">A9K55_004246</name>
</gene>
<feature type="compositionally biased region" description="Acidic residues" evidence="1">
    <location>
        <begin position="522"/>
        <end position="537"/>
    </location>
</feature>
<keyword evidence="3" id="KW-0808">Transferase</keyword>
<feature type="region of interest" description="Disordered" evidence="1">
    <location>
        <begin position="511"/>
        <end position="548"/>
    </location>
</feature>
<dbReference type="AlphaFoldDB" id="A0A2H4SM43"/>
<proteinExistence type="predicted"/>
<feature type="compositionally biased region" description="Basic and acidic residues" evidence="1">
    <location>
        <begin position="538"/>
        <end position="548"/>
    </location>
</feature>
<feature type="domain" description="Aminoglycoside phosphotransferase" evidence="2">
    <location>
        <begin position="62"/>
        <end position="251"/>
    </location>
</feature>
<dbReference type="InterPro" id="IPR051678">
    <property type="entry name" value="AGP_Transferase"/>
</dbReference>